<dbReference type="STRING" id="4113.M1D3M8"/>
<dbReference type="InParanoid" id="M1D3M8"/>
<evidence type="ECO:0000313" key="4">
    <source>
        <dbReference type="EnsemblPlants" id="PGSC0003DMT400080542"/>
    </source>
</evidence>
<evidence type="ECO:0000256" key="1">
    <source>
        <dbReference type="ARBA" id="ARBA00022630"/>
    </source>
</evidence>
<keyword evidence="5" id="KW-1185">Reference proteome</keyword>
<dbReference type="Gene3D" id="3.20.20.70">
    <property type="entry name" value="Aldolase class I"/>
    <property type="match status" value="1"/>
</dbReference>
<reference evidence="4" key="2">
    <citation type="submission" date="2015-06" db="UniProtKB">
        <authorList>
            <consortium name="EnsemblPlants"/>
        </authorList>
    </citation>
    <scope>IDENTIFICATION</scope>
    <source>
        <strain evidence="4">DM1-3 516 R44</strain>
    </source>
</reference>
<dbReference type="EnsemblPlants" id="PGSC0003DMT400080542">
    <property type="protein sequence ID" value="PGSC0003DMT400080542"/>
    <property type="gene ID" value="PGSC0003DMG400031362"/>
</dbReference>
<dbReference type="SUPFAM" id="SSF51395">
    <property type="entry name" value="FMN-linked oxidoreductases"/>
    <property type="match status" value="1"/>
</dbReference>
<protein>
    <submittedName>
        <fullName evidence="4">12-oxophytodienoate reductase 1</fullName>
    </submittedName>
</protein>
<sequence length="113" mass="13293">MKFMRKEEFYFPKFGMLVEFPAKIFSPSALGLYMVESLNKYDIAYCHVVEPRMKTACEKIECSECLIPLRKAYKDLPKRFELNAPLNKYNRVTFYTLDPVVGHTDYPTLETMT</sequence>
<dbReference type="InterPro" id="IPR045247">
    <property type="entry name" value="Oye-like"/>
</dbReference>
<dbReference type="PANTHER" id="PTHR22893:SF91">
    <property type="entry name" value="NADPH DEHYDROGENASE 2-RELATED"/>
    <property type="match status" value="1"/>
</dbReference>
<accession>M1D3M8</accession>
<name>M1D3M8_SOLTU</name>
<evidence type="ECO:0000256" key="2">
    <source>
        <dbReference type="ARBA" id="ARBA00022643"/>
    </source>
</evidence>
<reference evidence="5" key="1">
    <citation type="journal article" date="2011" name="Nature">
        <title>Genome sequence and analysis of the tuber crop potato.</title>
        <authorList>
            <consortium name="The Potato Genome Sequencing Consortium"/>
        </authorList>
    </citation>
    <scope>NUCLEOTIDE SEQUENCE [LARGE SCALE GENOMIC DNA]</scope>
    <source>
        <strain evidence="5">cv. DM1-3 516 R44</strain>
    </source>
</reference>
<dbReference type="HOGENOM" id="CLU_2137923_0_0_1"/>
<evidence type="ECO:0000256" key="3">
    <source>
        <dbReference type="ARBA" id="ARBA00022857"/>
    </source>
</evidence>
<evidence type="ECO:0000313" key="5">
    <source>
        <dbReference type="Proteomes" id="UP000011115"/>
    </source>
</evidence>
<dbReference type="Gramene" id="PGSC0003DMT400080542">
    <property type="protein sequence ID" value="PGSC0003DMT400080542"/>
    <property type="gene ID" value="PGSC0003DMG400031362"/>
</dbReference>
<organism evidence="4 5">
    <name type="scientific">Solanum tuberosum</name>
    <name type="common">Potato</name>
    <dbReference type="NCBI Taxonomy" id="4113"/>
    <lineage>
        <taxon>Eukaryota</taxon>
        <taxon>Viridiplantae</taxon>
        <taxon>Streptophyta</taxon>
        <taxon>Embryophyta</taxon>
        <taxon>Tracheophyta</taxon>
        <taxon>Spermatophyta</taxon>
        <taxon>Magnoliopsida</taxon>
        <taxon>eudicotyledons</taxon>
        <taxon>Gunneridae</taxon>
        <taxon>Pentapetalae</taxon>
        <taxon>asterids</taxon>
        <taxon>lamiids</taxon>
        <taxon>Solanales</taxon>
        <taxon>Solanaceae</taxon>
        <taxon>Solanoideae</taxon>
        <taxon>Solaneae</taxon>
        <taxon>Solanum</taxon>
    </lineage>
</organism>
<dbReference type="Proteomes" id="UP000011115">
    <property type="component" value="Unassembled WGS sequence"/>
</dbReference>
<dbReference type="InterPro" id="IPR013785">
    <property type="entry name" value="Aldolase_TIM"/>
</dbReference>
<dbReference type="GO" id="GO:0016491">
    <property type="term" value="F:oxidoreductase activity"/>
    <property type="evidence" value="ECO:0007669"/>
    <property type="project" value="InterPro"/>
</dbReference>
<dbReference type="PaxDb" id="4113-PGSC0003DMT400080542"/>
<dbReference type="GO" id="GO:0010181">
    <property type="term" value="F:FMN binding"/>
    <property type="evidence" value="ECO:0007669"/>
    <property type="project" value="InterPro"/>
</dbReference>
<keyword evidence="2" id="KW-0288">FMN</keyword>
<proteinExistence type="predicted"/>
<dbReference type="AlphaFoldDB" id="M1D3M8"/>
<keyword evidence="3" id="KW-0521">NADP</keyword>
<dbReference type="ExpressionAtlas" id="M1D3M8">
    <property type="expression patterns" value="baseline"/>
</dbReference>
<keyword evidence="1" id="KW-0285">Flavoprotein</keyword>
<dbReference type="PANTHER" id="PTHR22893">
    <property type="entry name" value="NADH OXIDOREDUCTASE-RELATED"/>
    <property type="match status" value="1"/>
</dbReference>
<dbReference type="eggNOG" id="KOG0134">
    <property type="taxonomic scope" value="Eukaryota"/>
</dbReference>